<dbReference type="CDD" id="cd06550">
    <property type="entry name" value="TM_ABC_iron-siderophores_like"/>
    <property type="match status" value="1"/>
</dbReference>
<keyword evidence="5 8" id="KW-0812">Transmembrane</keyword>
<keyword evidence="10" id="KW-1185">Reference proteome</keyword>
<accession>A0ABT0H3I2</accession>
<comment type="caution">
    <text evidence="9">The sequence shown here is derived from an EMBL/GenBank/DDBJ whole genome shotgun (WGS) entry which is preliminary data.</text>
</comment>
<proteinExistence type="inferred from homology"/>
<protein>
    <submittedName>
        <fullName evidence="9">Iron ABC transporter permease</fullName>
    </submittedName>
</protein>
<feature type="transmembrane region" description="Helical" evidence="8">
    <location>
        <begin position="129"/>
        <end position="148"/>
    </location>
</feature>
<evidence type="ECO:0000313" key="9">
    <source>
        <dbReference type="EMBL" id="MCK7616035.1"/>
    </source>
</evidence>
<dbReference type="PANTHER" id="PTHR30472">
    <property type="entry name" value="FERRIC ENTEROBACTIN TRANSPORT SYSTEM PERMEASE PROTEIN"/>
    <property type="match status" value="1"/>
</dbReference>
<dbReference type="EMBL" id="JALNMJ010000038">
    <property type="protein sequence ID" value="MCK7616035.1"/>
    <property type="molecule type" value="Genomic_DNA"/>
</dbReference>
<feature type="transmembrane region" description="Helical" evidence="8">
    <location>
        <begin position="72"/>
        <end position="96"/>
    </location>
</feature>
<evidence type="ECO:0000256" key="1">
    <source>
        <dbReference type="ARBA" id="ARBA00004651"/>
    </source>
</evidence>
<evidence type="ECO:0000256" key="2">
    <source>
        <dbReference type="ARBA" id="ARBA00007935"/>
    </source>
</evidence>
<dbReference type="InterPro" id="IPR037294">
    <property type="entry name" value="ABC_BtuC-like"/>
</dbReference>
<reference evidence="9" key="1">
    <citation type="submission" date="2022-04" db="EMBL/GenBank/DDBJ databases">
        <title>Roseibium sp. CAU 1639 isolated from mud.</title>
        <authorList>
            <person name="Kim W."/>
        </authorList>
    </citation>
    <scope>NUCLEOTIDE SEQUENCE</scope>
    <source>
        <strain evidence="9">CAU 1639</strain>
    </source>
</reference>
<evidence type="ECO:0000256" key="4">
    <source>
        <dbReference type="ARBA" id="ARBA00022475"/>
    </source>
</evidence>
<evidence type="ECO:0000313" key="10">
    <source>
        <dbReference type="Proteomes" id="UP001431221"/>
    </source>
</evidence>
<gene>
    <name evidence="9" type="ORF">M0H32_28085</name>
</gene>
<evidence type="ECO:0000256" key="7">
    <source>
        <dbReference type="ARBA" id="ARBA00023136"/>
    </source>
</evidence>
<feature type="transmembrane region" description="Helical" evidence="8">
    <location>
        <begin position="261"/>
        <end position="282"/>
    </location>
</feature>
<sequence length="314" mass="31896">MTIGDVEASSGDVVRILANRLFGAAYTIDPISDGVVWHYRLSRAVVAACAGGGLALCGVVLQALLRNPLAEPYLLGISAGASTGAVLVIILGFSIGGLGLSGGAFLGAASAFGFVAILARGAGSGVDRVILAGIAGAQLFNAATSFIVTTSADAEQTRGVMFWLLGSLGGVRWPDTWVAVPVLALGLAYCLSKARALDAFAFGDEAAASLGIEVSSLRTGLFAVTALLTAAVVSIVGAVGFVGLVVPHATRFLVGPRHERLIPASVLAGAVFLIVADILSRTMISGQVLPIGVVTAMVGAPAFAIILWRTRRRV</sequence>
<dbReference type="PANTHER" id="PTHR30472:SF67">
    <property type="entry name" value="PERMEASE OF ABC TRANSPORTER-RELATED"/>
    <property type="match status" value="1"/>
</dbReference>
<name>A0ABT0H3I2_9HYPH</name>
<dbReference type="Pfam" id="PF01032">
    <property type="entry name" value="FecCD"/>
    <property type="match status" value="1"/>
</dbReference>
<evidence type="ECO:0000256" key="5">
    <source>
        <dbReference type="ARBA" id="ARBA00022692"/>
    </source>
</evidence>
<comment type="similarity">
    <text evidence="2">Belongs to the binding-protein-dependent transport system permease family. FecCD subfamily.</text>
</comment>
<feature type="transmembrane region" description="Helical" evidence="8">
    <location>
        <begin position="288"/>
        <end position="308"/>
    </location>
</feature>
<evidence type="ECO:0000256" key="3">
    <source>
        <dbReference type="ARBA" id="ARBA00022448"/>
    </source>
</evidence>
<keyword evidence="3" id="KW-0813">Transport</keyword>
<evidence type="ECO:0000256" key="8">
    <source>
        <dbReference type="SAM" id="Phobius"/>
    </source>
</evidence>
<feature type="transmembrane region" description="Helical" evidence="8">
    <location>
        <begin position="221"/>
        <end position="249"/>
    </location>
</feature>
<feature type="transmembrane region" description="Helical" evidence="8">
    <location>
        <begin position="44"/>
        <end position="65"/>
    </location>
</feature>
<dbReference type="InterPro" id="IPR000522">
    <property type="entry name" value="ABC_transptr_permease_BtuC"/>
</dbReference>
<dbReference type="SUPFAM" id="SSF81345">
    <property type="entry name" value="ABC transporter involved in vitamin B12 uptake, BtuC"/>
    <property type="match status" value="1"/>
</dbReference>
<keyword evidence="4" id="KW-1003">Cell membrane</keyword>
<keyword evidence="6 8" id="KW-1133">Transmembrane helix</keyword>
<dbReference type="Gene3D" id="1.10.3470.10">
    <property type="entry name" value="ABC transporter involved in vitamin B12 uptake, BtuC"/>
    <property type="match status" value="1"/>
</dbReference>
<feature type="transmembrane region" description="Helical" evidence="8">
    <location>
        <begin position="102"/>
        <end position="122"/>
    </location>
</feature>
<comment type="subcellular location">
    <subcellularLocation>
        <location evidence="1">Cell membrane</location>
        <topology evidence="1">Multi-pass membrane protein</topology>
    </subcellularLocation>
</comment>
<keyword evidence="7 8" id="KW-0472">Membrane</keyword>
<dbReference type="Proteomes" id="UP001431221">
    <property type="component" value="Unassembled WGS sequence"/>
</dbReference>
<evidence type="ECO:0000256" key="6">
    <source>
        <dbReference type="ARBA" id="ARBA00022989"/>
    </source>
</evidence>
<organism evidence="9 10">
    <name type="scientific">Roseibium sediminicola</name>
    <dbReference type="NCBI Taxonomy" id="2933272"/>
    <lineage>
        <taxon>Bacteria</taxon>
        <taxon>Pseudomonadati</taxon>
        <taxon>Pseudomonadota</taxon>
        <taxon>Alphaproteobacteria</taxon>
        <taxon>Hyphomicrobiales</taxon>
        <taxon>Stappiaceae</taxon>
        <taxon>Roseibium</taxon>
    </lineage>
</organism>